<dbReference type="EMBL" id="JAUEPR010000008">
    <property type="protein sequence ID" value="KAK0481893.1"/>
    <property type="molecule type" value="Genomic_DNA"/>
</dbReference>
<evidence type="ECO:0000313" key="2">
    <source>
        <dbReference type="EMBL" id="KAK0481893.1"/>
    </source>
</evidence>
<dbReference type="PANTHER" id="PTHR38696:SF1">
    <property type="entry name" value="MEDIATOR OF RNA POLYMERASE II TRANSCRIPTION SUBUNIT 13"/>
    <property type="match status" value="1"/>
</dbReference>
<feature type="compositionally biased region" description="Basic and acidic residues" evidence="1">
    <location>
        <begin position="714"/>
        <end position="746"/>
    </location>
</feature>
<organism evidence="2 3">
    <name type="scientific">Armillaria novae-zelandiae</name>
    <dbReference type="NCBI Taxonomy" id="153914"/>
    <lineage>
        <taxon>Eukaryota</taxon>
        <taxon>Fungi</taxon>
        <taxon>Dikarya</taxon>
        <taxon>Basidiomycota</taxon>
        <taxon>Agaricomycotina</taxon>
        <taxon>Agaricomycetes</taxon>
        <taxon>Agaricomycetidae</taxon>
        <taxon>Agaricales</taxon>
        <taxon>Marasmiineae</taxon>
        <taxon>Physalacriaceae</taxon>
        <taxon>Armillaria</taxon>
    </lineage>
</organism>
<feature type="region of interest" description="Disordered" evidence="1">
    <location>
        <begin position="129"/>
        <end position="150"/>
    </location>
</feature>
<feature type="region of interest" description="Disordered" evidence="1">
    <location>
        <begin position="316"/>
        <end position="392"/>
    </location>
</feature>
<sequence length="764" mass="82525">MSNSSSPQDSFVPRREFIREQKHTPNTFSLLAIASSNCIRLYSFPLPVISHLHRFFDQRSLVSAFREDVPHGLYEFALEGKPWTNAKSAATERLLMEILSIIYQHGYSFLSSIDYGREIDDRLAMAFSKPSVTPSPRSDSPLPEGSKISHSDKSKVKVPFALSFPSATTLRVICPPLDTTPAILQAVRGSWPRGVVSERKIGDHSFEVQIKGLQMYRFQEDTFATDSLQHILSLLTSLDAHSFTLLTSLSLTNRSRVKDLWIFTGLTLPLDDMVLPDSPVPSILNSSHSDVKRAFHNPESIPHNSALHRKLATEPSAIPRSPSPLHHRALTDSPYRPHGGSPLNHHPPPAPSPVSPGPSNALRKPAPRAQVPVSVHDDAEGEGYRANLPSTVPSSVENMTGVGALTTPGVFYSTPPFQAEMSPRISPAASGHPASPPISDPVLRPNTPPHVSALPQTRDLSPHLEATVDTVVKSNSSSAAGTPPLLSPGVFRDSAFSSNTEISTEVPIKWTGKILEAMAAETETPPSASPKIPGGWQTTPIEEKDEVASITSGVMPEHNIPQEQPIQDVLHRVASPVFSEPDEELRKSEAGMLGCMSPSPTVSPKGKEKDSKSGKQGWVLVNVEGGPASSPMAAQTDRQLDETGSQGPRHVAQQGSNADGMTMPISGQPTTSPAAKAIAMIDAVEAKHKHKSTSGKGDIASESPSRIKRFFSLSRKDSKKAADHAVEEDKKAKEKVAKRVGLENRNHAGTPEASETSRRRSIDG</sequence>
<evidence type="ECO:0000313" key="3">
    <source>
        <dbReference type="Proteomes" id="UP001175227"/>
    </source>
</evidence>
<dbReference type="PANTHER" id="PTHR38696">
    <property type="entry name" value="MEDIATOR OF RNA POLYMERASE II TRANSCRIPTION SUBUNIT 13"/>
    <property type="match status" value="1"/>
</dbReference>
<feature type="region of interest" description="Disordered" evidence="1">
    <location>
        <begin position="472"/>
        <end position="491"/>
    </location>
</feature>
<feature type="compositionally biased region" description="Polar residues" evidence="1">
    <location>
        <begin position="653"/>
        <end position="673"/>
    </location>
</feature>
<protein>
    <submittedName>
        <fullName evidence="2">Uncharacterized protein</fullName>
    </submittedName>
</protein>
<keyword evidence="3" id="KW-1185">Reference proteome</keyword>
<feature type="region of interest" description="Disordered" evidence="1">
    <location>
        <begin position="424"/>
        <end position="461"/>
    </location>
</feature>
<feature type="compositionally biased region" description="Basic and acidic residues" evidence="1">
    <location>
        <begin position="755"/>
        <end position="764"/>
    </location>
</feature>
<accession>A0AA39PCT6</accession>
<dbReference type="Proteomes" id="UP001175227">
    <property type="component" value="Unassembled WGS sequence"/>
</dbReference>
<reference evidence="2" key="1">
    <citation type="submission" date="2023-06" db="EMBL/GenBank/DDBJ databases">
        <authorList>
            <consortium name="Lawrence Berkeley National Laboratory"/>
            <person name="Ahrendt S."/>
            <person name="Sahu N."/>
            <person name="Indic B."/>
            <person name="Wong-Bajracharya J."/>
            <person name="Merenyi Z."/>
            <person name="Ke H.-M."/>
            <person name="Monk M."/>
            <person name="Kocsube S."/>
            <person name="Drula E."/>
            <person name="Lipzen A."/>
            <person name="Balint B."/>
            <person name="Henrissat B."/>
            <person name="Andreopoulos B."/>
            <person name="Martin F.M."/>
            <person name="Harder C.B."/>
            <person name="Rigling D."/>
            <person name="Ford K.L."/>
            <person name="Foster G.D."/>
            <person name="Pangilinan J."/>
            <person name="Papanicolaou A."/>
            <person name="Barry K."/>
            <person name="LaButti K."/>
            <person name="Viragh M."/>
            <person name="Koriabine M."/>
            <person name="Yan M."/>
            <person name="Riley R."/>
            <person name="Champramary S."/>
            <person name="Plett K.L."/>
            <person name="Tsai I.J."/>
            <person name="Slot J."/>
            <person name="Sipos G."/>
            <person name="Plett J."/>
            <person name="Nagy L.G."/>
            <person name="Grigoriev I.V."/>
        </authorList>
    </citation>
    <scope>NUCLEOTIDE SEQUENCE</scope>
    <source>
        <strain evidence="2">ICMP 16352</strain>
    </source>
</reference>
<feature type="region of interest" description="Disordered" evidence="1">
    <location>
        <begin position="592"/>
        <end position="764"/>
    </location>
</feature>
<feature type="compositionally biased region" description="Polar residues" evidence="1">
    <location>
        <begin position="632"/>
        <end position="646"/>
    </location>
</feature>
<dbReference type="AlphaFoldDB" id="A0AA39PCT6"/>
<evidence type="ECO:0000256" key="1">
    <source>
        <dbReference type="SAM" id="MobiDB-lite"/>
    </source>
</evidence>
<proteinExistence type="predicted"/>
<name>A0AA39PCT6_9AGAR</name>
<comment type="caution">
    <text evidence="2">The sequence shown here is derived from an EMBL/GenBank/DDBJ whole genome shotgun (WGS) entry which is preliminary data.</text>
</comment>
<feature type="compositionally biased region" description="Pro residues" evidence="1">
    <location>
        <begin position="345"/>
        <end position="356"/>
    </location>
</feature>
<gene>
    <name evidence="2" type="ORF">IW261DRAFT_1563179</name>
</gene>